<proteinExistence type="predicted"/>
<dbReference type="Proteomes" id="UP001285441">
    <property type="component" value="Unassembled WGS sequence"/>
</dbReference>
<reference evidence="2" key="1">
    <citation type="journal article" date="2023" name="Mol. Phylogenet. Evol.">
        <title>Genome-scale phylogeny and comparative genomics of the fungal order Sordariales.</title>
        <authorList>
            <person name="Hensen N."/>
            <person name="Bonometti L."/>
            <person name="Westerberg I."/>
            <person name="Brannstrom I.O."/>
            <person name="Guillou S."/>
            <person name="Cros-Aarteil S."/>
            <person name="Calhoun S."/>
            <person name="Haridas S."/>
            <person name="Kuo A."/>
            <person name="Mondo S."/>
            <person name="Pangilinan J."/>
            <person name="Riley R."/>
            <person name="LaButti K."/>
            <person name="Andreopoulos B."/>
            <person name="Lipzen A."/>
            <person name="Chen C."/>
            <person name="Yan M."/>
            <person name="Daum C."/>
            <person name="Ng V."/>
            <person name="Clum A."/>
            <person name="Steindorff A."/>
            <person name="Ohm R.A."/>
            <person name="Martin F."/>
            <person name="Silar P."/>
            <person name="Natvig D.O."/>
            <person name="Lalanne C."/>
            <person name="Gautier V."/>
            <person name="Ament-Velasquez S.L."/>
            <person name="Kruys A."/>
            <person name="Hutchinson M.I."/>
            <person name="Powell A.J."/>
            <person name="Barry K."/>
            <person name="Miller A.N."/>
            <person name="Grigoriev I.V."/>
            <person name="Debuchy R."/>
            <person name="Gladieux P."/>
            <person name="Hiltunen Thoren M."/>
            <person name="Johannesson H."/>
        </authorList>
    </citation>
    <scope>NUCLEOTIDE SEQUENCE</scope>
    <source>
        <strain evidence="2">CBS 232.78</strain>
    </source>
</reference>
<keyword evidence="3" id="KW-1185">Reference proteome</keyword>
<evidence type="ECO:0000313" key="3">
    <source>
        <dbReference type="Proteomes" id="UP001285441"/>
    </source>
</evidence>
<comment type="caution">
    <text evidence="2">The sequence shown here is derived from an EMBL/GenBank/DDBJ whole genome shotgun (WGS) entry which is preliminary data.</text>
</comment>
<evidence type="ECO:0000313" key="2">
    <source>
        <dbReference type="EMBL" id="KAK3392739.1"/>
    </source>
</evidence>
<evidence type="ECO:0000256" key="1">
    <source>
        <dbReference type="SAM" id="MobiDB-lite"/>
    </source>
</evidence>
<dbReference type="EMBL" id="JAULSW010000001">
    <property type="protein sequence ID" value="KAK3392739.1"/>
    <property type="molecule type" value="Genomic_DNA"/>
</dbReference>
<protein>
    <submittedName>
        <fullName evidence="2">Uncharacterized protein</fullName>
    </submittedName>
</protein>
<reference evidence="2" key="2">
    <citation type="submission" date="2023-06" db="EMBL/GenBank/DDBJ databases">
        <authorList>
            <consortium name="Lawrence Berkeley National Laboratory"/>
            <person name="Haridas S."/>
            <person name="Hensen N."/>
            <person name="Bonometti L."/>
            <person name="Westerberg I."/>
            <person name="Brannstrom I.O."/>
            <person name="Guillou S."/>
            <person name="Cros-Aarteil S."/>
            <person name="Calhoun S."/>
            <person name="Kuo A."/>
            <person name="Mondo S."/>
            <person name="Pangilinan J."/>
            <person name="Riley R."/>
            <person name="LaButti K."/>
            <person name="Andreopoulos B."/>
            <person name="Lipzen A."/>
            <person name="Chen C."/>
            <person name="Yanf M."/>
            <person name="Daum C."/>
            <person name="Ng V."/>
            <person name="Clum A."/>
            <person name="Steindorff A."/>
            <person name="Ohm R."/>
            <person name="Martin F."/>
            <person name="Silar P."/>
            <person name="Natvig D."/>
            <person name="Lalanne C."/>
            <person name="Gautier V."/>
            <person name="Ament-velasquez S.L."/>
            <person name="Kruys A."/>
            <person name="Hutchinson M.I."/>
            <person name="Powell A.J."/>
            <person name="Barry K."/>
            <person name="Miller A.N."/>
            <person name="Grigoriev I.V."/>
            <person name="Debuchy R."/>
            <person name="Gladieux P."/>
            <person name="Thoren M.H."/>
            <person name="Johannesson H."/>
        </authorList>
    </citation>
    <scope>NUCLEOTIDE SEQUENCE</scope>
    <source>
        <strain evidence="2">CBS 232.78</strain>
    </source>
</reference>
<accession>A0AAE0U6Z0</accession>
<feature type="region of interest" description="Disordered" evidence="1">
    <location>
        <begin position="202"/>
        <end position="222"/>
    </location>
</feature>
<gene>
    <name evidence="2" type="ORF">B0H63DRAFT_515955</name>
</gene>
<organism evidence="2 3">
    <name type="scientific">Podospora didyma</name>
    <dbReference type="NCBI Taxonomy" id="330526"/>
    <lineage>
        <taxon>Eukaryota</taxon>
        <taxon>Fungi</taxon>
        <taxon>Dikarya</taxon>
        <taxon>Ascomycota</taxon>
        <taxon>Pezizomycotina</taxon>
        <taxon>Sordariomycetes</taxon>
        <taxon>Sordariomycetidae</taxon>
        <taxon>Sordariales</taxon>
        <taxon>Podosporaceae</taxon>
        <taxon>Podospora</taxon>
    </lineage>
</organism>
<sequence length="306" mass="33444">MDSGTKRATSVKPENVKVKKGGGFRVKGEFDYNFSLSSIPLAPGANPVKKDEKKVNPFSVSEAPKYQDFGSSATACNRAARHRRHYGNSIVFDNKKVRVKAHYDRNRSQVDFTALDNAVPVAGRTLTVIKNVHHGSSVTGEIDMSFSVDVRKFRGVTSSLSLLSNDPTPSMKTGLGSNMPTFKVDKADDFFVFGGSARNDENKVSNCESKPAISATPAPVPAPVTAAPTPENGTKQNHFAASSIRRIPGNLELRDHAPNLWEGDLSPRDHSLELCDHGPDLRERDLKLQPILCQVRHRPDSRSPSL</sequence>
<name>A0AAE0U6Z0_9PEZI</name>
<dbReference type="AlphaFoldDB" id="A0AAE0U6Z0"/>